<evidence type="ECO:0000313" key="7">
    <source>
        <dbReference type="Proteomes" id="UP000491181"/>
    </source>
</evidence>
<sequence>MQKVQFKQYNEGEVLLFPDRLDSTISENHLVRIINHTVNQLDLTFLISTYSGGGTTAYHPRMLLKILLYAYCLKLYTGRKIANALRSDITFMWLSGKQYPDFRTINNFRSGRLKDSIHTVFKSLLLLMFTEGYIRLEEYYCDGTTIQADANKHKVVWKKNSSRYLEGVKARIDSTLLEIDKLIKEENERYGEDDLEILGKADSTRKDRIQESISQLNRIINKENSAKSKKSRTASRLKNELEEADLRRRIYEEQEHICGDRGGYSKTDPQATPMRTKECQEDLRPAYNGMVGSENQYITGVSVHQNSNDGTCFKNHMEQMMPLLPDRPQQVIADAIFGTEENYEFLNGQKIDALLKYPSYDKEQTKDFRENPFYKENMPYDKENDSFLCPNNKQLIYTGEVRVTNKNGFVSTLRNYECRDCAGCPLANQCGNKRQQGSNRTIQVNQNLEDYKQQMRQKLLTDEGKRLMKNRSHDIETCFGDIKQNMLFRRVHLRGLQKVEAECIIVAMAHNLRKMNCASAREAA</sequence>
<dbReference type="Pfam" id="PF13751">
    <property type="entry name" value="DDE_Tnp_1_6"/>
    <property type="match status" value="1"/>
</dbReference>
<protein>
    <submittedName>
        <fullName evidence="5">IS1182 family transposase</fullName>
    </submittedName>
</protein>
<dbReference type="NCBIfam" id="NF033551">
    <property type="entry name" value="transpos_IS1182"/>
    <property type="match status" value="1"/>
</dbReference>
<dbReference type="Pfam" id="PF05598">
    <property type="entry name" value="DUF772"/>
    <property type="match status" value="1"/>
</dbReference>
<dbReference type="Proteomes" id="UP000298073">
    <property type="component" value="Unassembled WGS sequence"/>
</dbReference>
<dbReference type="InterPro" id="IPR008490">
    <property type="entry name" value="Transposase_InsH_N"/>
</dbReference>
<name>A0A7J0A8M3_9BACE</name>
<feature type="coiled-coil region" evidence="1">
    <location>
        <begin position="227"/>
        <end position="254"/>
    </location>
</feature>
<organism evidence="4 7">
    <name type="scientific">Bacteroides acidifaciens</name>
    <dbReference type="NCBI Taxonomy" id="85831"/>
    <lineage>
        <taxon>Bacteria</taxon>
        <taxon>Pseudomonadati</taxon>
        <taxon>Bacteroidota</taxon>
        <taxon>Bacteroidia</taxon>
        <taxon>Bacteroidales</taxon>
        <taxon>Bacteroidaceae</taxon>
        <taxon>Bacteroides</taxon>
    </lineage>
</organism>
<dbReference type="Proteomes" id="UP000491181">
    <property type="component" value="Unassembled WGS sequence"/>
</dbReference>
<evidence type="ECO:0000259" key="2">
    <source>
        <dbReference type="Pfam" id="PF05598"/>
    </source>
</evidence>
<evidence type="ECO:0000313" key="6">
    <source>
        <dbReference type="Proteomes" id="UP000298073"/>
    </source>
</evidence>
<dbReference type="EMBL" id="SPPV01000129">
    <property type="protein sequence ID" value="TFU44392.1"/>
    <property type="molecule type" value="Genomic_DNA"/>
</dbReference>
<dbReference type="InterPro" id="IPR025668">
    <property type="entry name" value="Tnp_DDE_dom"/>
</dbReference>
<gene>
    <name evidence="5" type="ORF">E4T97_21935</name>
    <name evidence="4" type="ORF">IMSAGC001_04121</name>
</gene>
<evidence type="ECO:0000256" key="1">
    <source>
        <dbReference type="SAM" id="Coils"/>
    </source>
</evidence>
<comment type="caution">
    <text evidence="4">The sequence shown here is derived from an EMBL/GenBank/DDBJ whole genome shotgun (WGS) entry which is preliminary data.</text>
</comment>
<dbReference type="AlphaFoldDB" id="A0A7J0A8M3"/>
<accession>A0A7J0A8M3</accession>
<dbReference type="PANTHER" id="PTHR33408">
    <property type="entry name" value="TRANSPOSASE"/>
    <property type="match status" value="1"/>
</dbReference>
<dbReference type="PANTHER" id="PTHR33408:SF2">
    <property type="entry name" value="TRANSPOSASE DDE DOMAIN-CONTAINING PROTEIN"/>
    <property type="match status" value="1"/>
</dbReference>
<reference evidence="4 7" key="2">
    <citation type="journal article" date="2020" name="Microbiome">
        <title>Single-cell genomics of uncultured bacteria reveals dietary fiber responders in the mouse gut microbiota.</title>
        <authorList>
            <person name="Chijiiwa R."/>
            <person name="Hosokawa M."/>
            <person name="Kogawa M."/>
            <person name="Nishikawa Y."/>
            <person name="Ide K."/>
            <person name="Sakanashi C."/>
            <person name="Takahashi K."/>
            <person name="Takeyama H."/>
        </authorList>
    </citation>
    <scope>NUCLEOTIDE SEQUENCE [LARGE SCALE GENOMIC DNA]</scope>
    <source>
        <strain evidence="4">IMSAGC_001</strain>
    </source>
</reference>
<evidence type="ECO:0000259" key="3">
    <source>
        <dbReference type="Pfam" id="PF13751"/>
    </source>
</evidence>
<reference evidence="5 6" key="1">
    <citation type="submission" date="2019-03" db="EMBL/GenBank/DDBJ databases">
        <title>Diversity of the mouse oral microbiome.</title>
        <authorList>
            <person name="Joseph S."/>
            <person name="Aduse-Opoku J."/>
            <person name="Curtis M."/>
            <person name="Wade W."/>
            <person name="Hashim A."/>
        </authorList>
    </citation>
    <scope>NUCLEOTIDE SEQUENCE [LARGE SCALE GENOMIC DNA]</scope>
    <source>
        <strain evidence="5 6">P2318</strain>
    </source>
</reference>
<feature type="domain" description="Transposase InsH N-terminal" evidence="2">
    <location>
        <begin position="20"/>
        <end position="110"/>
    </location>
</feature>
<feature type="domain" description="Transposase DDE" evidence="3">
    <location>
        <begin position="388"/>
        <end position="515"/>
    </location>
</feature>
<dbReference type="EMBL" id="BLLS01000298">
    <property type="protein sequence ID" value="GFH88677.1"/>
    <property type="molecule type" value="Genomic_DNA"/>
</dbReference>
<dbReference type="InterPro" id="IPR047629">
    <property type="entry name" value="IS1182_transpos"/>
</dbReference>
<proteinExistence type="predicted"/>
<dbReference type="RefSeq" id="WP_135039488.1">
    <property type="nucleotide sequence ID" value="NZ_BLLS01000298.1"/>
</dbReference>
<evidence type="ECO:0000313" key="4">
    <source>
        <dbReference type="EMBL" id="GFH88677.1"/>
    </source>
</evidence>
<keyword evidence="1" id="KW-0175">Coiled coil</keyword>
<evidence type="ECO:0000313" key="5">
    <source>
        <dbReference type="EMBL" id="TFU44392.1"/>
    </source>
</evidence>